<organism evidence="3 4">
    <name type="scientific">Mycena pura</name>
    <dbReference type="NCBI Taxonomy" id="153505"/>
    <lineage>
        <taxon>Eukaryota</taxon>
        <taxon>Fungi</taxon>
        <taxon>Dikarya</taxon>
        <taxon>Basidiomycota</taxon>
        <taxon>Agaricomycotina</taxon>
        <taxon>Agaricomycetes</taxon>
        <taxon>Agaricomycetidae</taxon>
        <taxon>Agaricales</taxon>
        <taxon>Marasmiineae</taxon>
        <taxon>Mycenaceae</taxon>
        <taxon>Mycena</taxon>
    </lineage>
</organism>
<feature type="region of interest" description="Disordered" evidence="1">
    <location>
        <begin position="352"/>
        <end position="385"/>
    </location>
</feature>
<name>A0AAD6YTP0_9AGAR</name>
<evidence type="ECO:0000313" key="4">
    <source>
        <dbReference type="Proteomes" id="UP001219525"/>
    </source>
</evidence>
<dbReference type="GO" id="GO:0005634">
    <property type="term" value="C:nucleus"/>
    <property type="evidence" value="ECO:0007669"/>
    <property type="project" value="TreeGrafter"/>
</dbReference>
<dbReference type="GO" id="GO:0005524">
    <property type="term" value="F:ATP binding"/>
    <property type="evidence" value="ECO:0007669"/>
    <property type="project" value="InterPro"/>
</dbReference>
<keyword evidence="4" id="KW-1185">Reference proteome</keyword>
<accession>A0AAD6YTP0</accession>
<feature type="compositionally biased region" description="Basic and acidic residues" evidence="1">
    <location>
        <begin position="358"/>
        <end position="368"/>
    </location>
</feature>
<dbReference type="SMART" id="SM00382">
    <property type="entry name" value="AAA"/>
    <property type="match status" value="1"/>
</dbReference>
<feature type="region of interest" description="Disordered" evidence="1">
    <location>
        <begin position="104"/>
        <end position="137"/>
    </location>
</feature>
<comment type="caution">
    <text evidence="3">The sequence shown here is derived from an EMBL/GenBank/DDBJ whole genome shotgun (WGS) entry which is preliminary data.</text>
</comment>
<dbReference type="PANTHER" id="PTHR23389:SF21">
    <property type="entry name" value="ATPASE FAMILY AAA DOMAIN-CONTAINING PROTEIN 5"/>
    <property type="match status" value="1"/>
</dbReference>
<evidence type="ECO:0000256" key="1">
    <source>
        <dbReference type="SAM" id="MobiDB-lite"/>
    </source>
</evidence>
<sequence>MVGRKKVAASATQSTKQKTLFDHFTKKVVVTPVSQTATSPQTTPVVAVDDENPIANTSRQQAPATPPIVYSSTEIFDITSPETTVQPLPIASSYVEIIDITGPEPVVPPSNPPSQTAEASSHSVVGPWNEESKSPDPVVIDLTSERPTTAPDAPKASLRFRNIFASRSQVEAPLPSTTARSQVPKHTYSIFNVRPKALSNPVSPSFTKKAAEAPFPTKEYQHIRGPQSIFSAPPYVKRSSKQEVKGPAENFRLPPDISADGVQPVLTLMKTPASSIWEKEQCIQTIPMDHKRNHPAIARISASTVSAPYASSEKLWTERWRPQRADGVLGNEDHAIYLRDWLRALEVRFENPASADSGQKDKDLDKARGAKRPQVMRSVSRAKKRRRMSSDDFDWIVTDASDYSSDVEGPADSEGDDDDFRSPVKPDDALDHAATSLFSDHLANTIILHGPSGSGKTTAVYSCAEELGWEVFEIHPGIGKRNGASLGTLVGEVGKNHLVRGTQGRFSHKRNGEDGTEDDFGFVTPKLTAGTRQSVILLEEVDILFREDANFWPTVIKLIGDCKRAVVCTCNDISLVPVDELPLQTILEFRPCPSGVAGSYLQGLCCAEGHIVDRDTLINLYAPGFDLRHTIHRLQLLCQGFPLRSRPESEHLLNWNVAPQKSVPHADIISFTDAYMTRDSVGRPQALAATHYEPSADDEIGYPILADTLSDSVYEWDTKITSAVLAISRGTSVACADWDFRATVDYQDLIDALRNNPTFPVGMIQREEFHTDYLPCVRQIIAAEDAVDAAWQGLAGRRGTRSSRRYLRTVEVGGEERDLLSGSSL</sequence>
<feature type="region of interest" description="Disordered" evidence="1">
    <location>
        <begin position="403"/>
        <end position="426"/>
    </location>
</feature>
<dbReference type="Proteomes" id="UP001219525">
    <property type="component" value="Unassembled WGS sequence"/>
</dbReference>
<dbReference type="GO" id="GO:0003677">
    <property type="term" value="F:DNA binding"/>
    <property type="evidence" value="ECO:0007669"/>
    <property type="project" value="TreeGrafter"/>
</dbReference>
<dbReference type="InterPro" id="IPR027417">
    <property type="entry name" value="P-loop_NTPase"/>
</dbReference>
<dbReference type="EMBL" id="JARJCW010000002">
    <property type="protein sequence ID" value="KAJ7228650.1"/>
    <property type="molecule type" value="Genomic_DNA"/>
</dbReference>
<dbReference type="GO" id="GO:0016887">
    <property type="term" value="F:ATP hydrolysis activity"/>
    <property type="evidence" value="ECO:0007669"/>
    <property type="project" value="InterPro"/>
</dbReference>
<gene>
    <name evidence="3" type="ORF">GGX14DRAFT_414058</name>
</gene>
<dbReference type="PANTHER" id="PTHR23389">
    <property type="entry name" value="CHROMOSOME TRANSMISSION FIDELITY FACTOR 18"/>
    <property type="match status" value="1"/>
</dbReference>
<evidence type="ECO:0000259" key="2">
    <source>
        <dbReference type="SMART" id="SM00382"/>
    </source>
</evidence>
<feature type="domain" description="AAA+ ATPase" evidence="2">
    <location>
        <begin position="442"/>
        <end position="593"/>
    </location>
</feature>
<reference evidence="3" key="1">
    <citation type="submission" date="2023-03" db="EMBL/GenBank/DDBJ databases">
        <title>Massive genome expansion in bonnet fungi (Mycena s.s.) driven by repeated elements and novel gene families across ecological guilds.</title>
        <authorList>
            <consortium name="Lawrence Berkeley National Laboratory"/>
            <person name="Harder C.B."/>
            <person name="Miyauchi S."/>
            <person name="Viragh M."/>
            <person name="Kuo A."/>
            <person name="Thoen E."/>
            <person name="Andreopoulos B."/>
            <person name="Lu D."/>
            <person name="Skrede I."/>
            <person name="Drula E."/>
            <person name="Henrissat B."/>
            <person name="Morin E."/>
            <person name="Kohler A."/>
            <person name="Barry K."/>
            <person name="LaButti K."/>
            <person name="Morin E."/>
            <person name="Salamov A."/>
            <person name="Lipzen A."/>
            <person name="Mereny Z."/>
            <person name="Hegedus B."/>
            <person name="Baldrian P."/>
            <person name="Stursova M."/>
            <person name="Weitz H."/>
            <person name="Taylor A."/>
            <person name="Grigoriev I.V."/>
            <person name="Nagy L.G."/>
            <person name="Martin F."/>
            <person name="Kauserud H."/>
        </authorList>
    </citation>
    <scope>NUCLEOTIDE SEQUENCE</scope>
    <source>
        <strain evidence="3">9144</strain>
    </source>
</reference>
<dbReference type="SUPFAM" id="SSF52540">
    <property type="entry name" value="P-loop containing nucleoside triphosphate hydrolases"/>
    <property type="match status" value="1"/>
</dbReference>
<feature type="compositionally biased region" description="Acidic residues" evidence="1">
    <location>
        <begin position="409"/>
        <end position="419"/>
    </location>
</feature>
<dbReference type="Gene3D" id="3.40.50.300">
    <property type="entry name" value="P-loop containing nucleotide triphosphate hydrolases"/>
    <property type="match status" value="1"/>
</dbReference>
<evidence type="ECO:0000313" key="3">
    <source>
        <dbReference type="EMBL" id="KAJ7228650.1"/>
    </source>
</evidence>
<dbReference type="Pfam" id="PF00004">
    <property type="entry name" value="AAA"/>
    <property type="match status" value="1"/>
</dbReference>
<protein>
    <recommendedName>
        <fullName evidence="2">AAA+ ATPase domain-containing protein</fullName>
    </recommendedName>
</protein>
<dbReference type="InterPro" id="IPR003593">
    <property type="entry name" value="AAA+_ATPase"/>
</dbReference>
<dbReference type="AlphaFoldDB" id="A0AAD6YTP0"/>
<dbReference type="InterPro" id="IPR003959">
    <property type="entry name" value="ATPase_AAA_core"/>
</dbReference>
<proteinExistence type="predicted"/>